<gene>
    <name evidence="3" type="ORF">EV644_10825</name>
</gene>
<keyword evidence="1" id="KW-0812">Transmembrane</keyword>
<sequence>MRAVSDLSELGPLAIIAVGVLVVLLVLRRWADAAFFVAGVGVVWMVNPLLKELAGRPRPDHLPLAESVSEYSFPSGHAANTAALVGSLVMILRSRRARAVGAVVGAAALLLVGYSQLELGRHYPSDLLAGWLWAGVWIGLVAWIRSRWRARLPGSRREVGRT</sequence>
<keyword evidence="1" id="KW-1133">Transmembrane helix</keyword>
<evidence type="ECO:0000313" key="3">
    <source>
        <dbReference type="EMBL" id="TCO20811.1"/>
    </source>
</evidence>
<dbReference type="SMART" id="SM00014">
    <property type="entry name" value="acidPPc"/>
    <property type="match status" value="1"/>
</dbReference>
<dbReference type="PANTHER" id="PTHR14969:SF13">
    <property type="entry name" value="AT30094P"/>
    <property type="match status" value="1"/>
</dbReference>
<keyword evidence="4" id="KW-1185">Reference proteome</keyword>
<evidence type="ECO:0000313" key="4">
    <source>
        <dbReference type="Proteomes" id="UP000295818"/>
    </source>
</evidence>
<dbReference type="Pfam" id="PF01569">
    <property type="entry name" value="PAP2"/>
    <property type="match status" value="1"/>
</dbReference>
<accession>A0ABY2BKP5</accession>
<dbReference type="Gene3D" id="1.20.144.10">
    <property type="entry name" value="Phosphatidic acid phosphatase type 2/haloperoxidase"/>
    <property type="match status" value="2"/>
</dbReference>
<organism evidence="3 4">
    <name type="scientific">Kribbella orskensis</name>
    <dbReference type="NCBI Taxonomy" id="2512216"/>
    <lineage>
        <taxon>Bacteria</taxon>
        <taxon>Bacillati</taxon>
        <taxon>Actinomycetota</taxon>
        <taxon>Actinomycetes</taxon>
        <taxon>Propionibacteriales</taxon>
        <taxon>Kribbellaceae</taxon>
        <taxon>Kribbella</taxon>
    </lineage>
</organism>
<feature type="domain" description="Phosphatidic acid phosphatase type 2/haloperoxidase" evidence="2">
    <location>
        <begin position="33"/>
        <end position="142"/>
    </location>
</feature>
<name>A0ABY2BKP5_9ACTN</name>
<dbReference type="InterPro" id="IPR000326">
    <property type="entry name" value="PAP2/HPO"/>
</dbReference>
<dbReference type="SUPFAM" id="SSF48317">
    <property type="entry name" value="Acid phosphatase/Vanadium-dependent haloperoxidase"/>
    <property type="match status" value="1"/>
</dbReference>
<dbReference type="InterPro" id="IPR036938">
    <property type="entry name" value="PAP2/HPO_sf"/>
</dbReference>
<comment type="caution">
    <text evidence="3">The sequence shown here is derived from an EMBL/GenBank/DDBJ whole genome shotgun (WGS) entry which is preliminary data.</text>
</comment>
<feature type="transmembrane region" description="Helical" evidence="1">
    <location>
        <begin position="127"/>
        <end position="144"/>
    </location>
</feature>
<dbReference type="PANTHER" id="PTHR14969">
    <property type="entry name" value="SPHINGOSINE-1-PHOSPHATE PHOSPHOHYDROLASE"/>
    <property type="match status" value="1"/>
</dbReference>
<dbReference type="Proteomes" id="UP000295818">
    <property type="component" value="Unassembled WGS sequence"/>
</dbReference>
<proteinExistence type="predicted"/>
<dbReference type="RefSeq" id="WP_132190596.1">
    <property type="nucleotide sequence ID" value="NZ_SLWM01000008.1"/>
</dbReference>
<evidence type="ECO:0000259" key="2">
    <source>
        <dbReference type="SMART" id="SM00014"/>
    </source>
</evidence>
<reference evidence="3 4" key="1">
    <citation type="journal article" date="2015" name="Stand. Genomic Sci.">
        <title>Genomic Encyclopedia of Bacterial and Archaeal Type Strains, Phase III: the genomes of soil and plant-associated and newly described type strains.</title>
        <authorList>
            <person name="Whitman W.B."/>
            <person name="Woyke T."/>
            <person name="Klenk H.P."/>
            <person name="Zhou Y."/>
            <person name="Lilburn T.G."/>
            <person name="Beck B.J."/>
            <person name="De Vos P."/>
            <person name="Vandamme P."/>
            <person name="Eisen J.A."/>
            <person name="Garrity G."/>
            <person name="Hugenholtz P."/>
            <person name="Kyrpides N.C."/>
        </authorList>
    </citation>
    <scope>NUCLEOTIDE SEQUENCE [LARGE SCALE GENOMIC DNA]</scope>
    <source>
        <strain evidence="3 4">VKM Ac-2538</strain>
    </source>
</reference>
<protein>
    <submittedName>
        <fullName evidence="3">Undecaprenyl-diphosphatase</fullName>
    </submittedName>
</protein>
<keyword evidence="1" id="KW-0472">Membrane</keyword>
<evidence type="ECO:0000256" key="1">
    <source>
        <dbReference type="SAM" id="Phobius"/>
    </source>
</evidence>
<feature type="transmembrane region" description="Helical" evidence="1">
    <location>
        <begin position="7"/>
        <end position="27"/>
    </location>
</feature>
<dbReference type="EMBL" id="SLWM01000008">
    <property type="protein sequence ID" value="TCO20811.1"/>
    <property type="molecule type" value="Genomic_DNA"/>
</dbReference>
<feature type="transmembrane region" description="Helical" evidence="1">
    <location>
        <begin position="97"/>
        <end position="115"/>
    </location>
</feature>